<evidence type="ECO:0000256" key="1">
    <source>
        <dbReference type="ARBA" id="ARBA00022603"/>
    </source>
</evidence>
<keyword evidence="1" id="KW-0489">Methyltransferase</keyword>
<keyword evidence="2" id="KW-0808">Transferase</keyword>
<keyword evidence="6" id="KW-1185">Reference proteome</keyword>
<dbReference type="PANTHER" id="PTHR10509:SF93">
    <property type="entry name" value="CATECHOL O-METHYLTRANSFERASE DOMAIN-CONTAINING PROTEIN 1"/>
    <property type="match status" value="1"/>
</dbReference>
<dbReference type="PANTHER" id="PTHR10509">
    <property type="entry name" value="O-METHYLTRANSFERASE-RELATED"/>
    <property type="match status" value="1"/>
</dbReference>
<sequence length="243" mass="27436">MFDGVEIDDSLKEVEFKAFVTSDPLKKYTVNNSVRLTRVQEELILETLKQPSKNMLGCPEELQLLANLCTAIQAKKTLDIGVFTGYSALTIASALPEDGKVIALDVSEEYTKIGRRFWKAAGVDHKIDLRLAPALETLEKLIENGGRETFDFAFIDADKLNYLNYYNLCLQLVRQNGVIAIDNTLWNGMVIKAENGEINEDSQTETERLCYFMNNFNKFLKSDNRINISLLNIGDGTTLCFKK</sequence>
<dbReference type="GO" id="GO:0008171">
    <property type="term" value="F:O-methyltransferase activity"/>
    <property type="evidence" value="ECO:0007669"/>
    <property type="project" value="InterPro"/>
</dbReference>
<protein>
    <submittedName>
        <fullName evidence="5">DgyrCDS5620</fullName>
    </submittedName>
</protein>
<evidence type="ECO:0000313" key="5">
    <source>
        <dbReference type="EMBL" id="CAD5116766.1"/>
    </source>
</evidence>
<dbReference type="PROSITE" id="PS51682">
    <property type="entry name" value="SAM_OMT_I"/>
    <property type="match status" value="1"/>
</dbReference>
<dbReference type="Pfam" id="PF01596">
    <property type="entry name" value="Methyltransf_3"/>
    <property type="match status" value="1"/>
</dbReference>
<comment type="caution">
    <text evidence="5">The sequence shown here is derived from an EMBL/GenBank/DDBJ whole genome shotgun (WGS) entry which is preliminary data.</text>
</comment>
<dbReference type="GO" id="GO:0008757">
    <property type="term" value="F:S-adenosylmethionine-dependent methyltransferase activity"/>
    <property type="evidence" value="ECO:0007669"/>
    <property type="project" value="TreeGrafter"/>
</dbReference>
<keyword evidence="3" id="KW-0949">S-adenosyl-L-methionine</keyword>
<name>A0A7I8VM26_9ANNE</name>
<organism evidence="5 6">
    <name type="scientific">Dimorphilus gyrociliatus</name>
    <dbReference type="NCBI Taxonomy" id="2664684"/>
    <lineage>
        <taxon>Eukaryota</taxon>
        <taxon>Metazoa</taxon>
        <taxon>Spiralia</taxon>
        <taxon>Lophotrochozoa</taxon>
        <taxon>Annelida</taxon>
        <taxon>Polychaeta</taxon>
        <taxon>Polychaeta incertae sedis</taxon>
        <taxon>Dinophilidae</taxon>
        <taxon>Dimorphilus</taxon>
    </lineage>
</organism>
<comment type="similarity">
    <text evidence="4">Belongs to the class I-like SAM-binding methyltransferase superfamily. Cation-dependent O-methyltransferase family.</text>
</comment>
<proteinExistence type="inferred from homology"/>
<dbReference type="InterPro" id="IPR002935">
    <property type="entry name" value="SAM_O-MeTrfase"/>
</dbReference>
<dbReference type="GO" id="GO:0032259">
    <property type="term" value="P:methylation"/>
    <property type="evidence" value="ECO:0007669"/>
    <property type="project" value="UniProtKB-KW"/>
</dbReference>
<gene>
    <name evidence="5" type="ORF">DGYR_LOCUS5360</name>
</gene>
<evidence type="ECO:0000256" key="4">
    <source>
        <dbReference type="ARBA" id="ARBA00023453"/>
    </source>
</evidence>
<dbReference type="CDD" id="cd02440">
    <property type="entry name" value="AdoMet_MTases"/>
    <property type="match status" value="1"/>
</dbReference>
<accession>A0A7I8VM26</accession>
<evidence type="ECO:0000256" key="2">
    <source>
        <dbReference type="ARBA" id="ARBA00022679"/>
    </source>
</evidence>
<dbReference type="InterPro" id="IPR029063">
    <property type="entry name" value="SAM-dependent_MTases_sf"/>
</dbReference>
<evidence type="ECO:0000256" key="3">
    <source>
        <dbReference type="ARBA" id="ARBA00022691"/>
    </source>
</evidence>
<dbReference type="InterPro" id="IPR050362">
    <property type="entry name" value="Cation-dep_OMT"/>
</dbReference>
<evidence type="ECO:0000313" key="6">
    <source>
        <dbReference type="Proteomes" id="UP000549394"/>
    </source>
</evidence>
<dbReference type="OrthoDB" id="10251242at2759"/>
<reference evidence="5 6" key="1">
    <citation type="submission" date="2020-08" db="EMBL/GenBank/DDBJ databases">
        <authorList>
            <person name="Hejnol A."/>
        </authorList>
    </citation>
    <scope>NUCLEOTIDE SEQUENCE [LARGE SCALE GENOMIC DNA]</scope>
</reference>
<dbReference type="EMBL" id="CAJFCJ010000006">
    <property type="protein sequence ID" value="CAD5116766.1"/>
    <property type="molecule type" value="Genomic_DNA"/>
</dbReference>
<dbReference type="AlphaFoldDB" id="A0A7I8VM26"/>
<dbReference type="Proteomes" id="UP000549394">
    <property type="component" value="Unassembled WGS sequence"/>
</dbReference>
<dbReference type="SUPFAM" id="SSF53335">
    <property type="entry name" value="S-adenosyl-L-methionine-dependent methyltransferases"/>
    <property type="match status" value="1"/>
</dbReference>
<dbReference type="Gene3D" id="3.40.50.150">
    <property type="entry name" value="Vaccinia Virus protein VP39"/>
    <property type="match status" value="1"/>
</dbReference>